<evidence type="ECO:0000256" key="1">
    <source>
        <dbReference type="ARBA" id="ARBA00005690"/>
    </source>
</evidence>
<dbReference type="PANTHER" id="PTHR47165:SF3">
    <property type="entry name" value="RETROTRANSPOSON-LIKE PROTEIN"/>
    <property type="match status" value="1"/>
</dbReference>
<evidence type="ECO:0000256" key="5">
    <source>
        <dbReference type="ARBA" id="ARBA00023125"/>
    </source>
</evidence>
<dbReference type="InterPro" id="IPR047192">
    <property type="entry name" value="Euk_RPA1_DBD_C"/>
</dbReference>
<keyword evidence="10" id="KW-1185">Reference proteome</keyword>
<keyword evidence="4" id="KW-0862">Zinc</keyword>
<evidence type="ECO:0000256" key="6">
    <source>
        <dbReference type="SAM" id="MobiDB-lite"/>
    </source>
</evidence>
<evidence type="ECO:0000313" key="9">
    <source>
        <dbReference type="EMBL" id="CAL5046523.1"/>
    </source>
</evidence>
<feature type="compositionally biased region" description="Polar residues" evidence="6">
    <location>
        <begin position="453"/>
        <end position="462"/>
    </location>
</feature>
<keyword evidence="5" id="KW-0238">DNA-binding</keyword>
<evidence type="ECO:0000259" key="8">
    <source>
        <dbReference type="Pfam" id="PF08646"/>
    </source>
</evidence>
<dbReference type="Proteomes" id="UP001497457">
    <property type="component" value="Chromosome 35b"/>
</dbReference>
<feature type="domain" description="Replication protein A 70 kDa DNA-binding subunit B/D first OB fold" evidence="7">
    <location>
        <begin position="4"/>
        <end position="108"/>
    </location>
</feature>
<dbReference type="InterPro" id="IPR012340">
    <property type="entry name" value="NA-bd_OB-fold"/>
</dbReference>
<dbReference type="PANTHER" id="PTHR47165">
    <property type="entry name" value="OS03G0429900 PROTEIN"/>
    <property type="match status" value="1"/>
</dbReference>
<feature type="compositionally biased region" description="Polar residues" evidence="6">
    <location>
        <begin position="536"/>
        <end position="556"/>
    </location>
</feature>
<feature type="region of interest" description="Disordered" evidence="6">
    <location>
        <begin position="529"/>
        <end position="560"/>
    </location>
</feature>
<evidence type="ECO:0008006" key="11">
    <source>
        <dbReference type="Google" id="ProtNLM"/>
    </source>
</evidence>
<name>A0ABC9DWR5_9POAL</name>
<feature type="compositionally biased region" description="Low complexity" evidence="6">
    <location>
        <begin position="438"/>
        <end position="452"/>
    </location>
</feature>
<gene>
    <name evidence="9" type="ORF">URODEC1_LOCUS89387</name>
</gene>
<dbReference type="CDD" id="cd04481">
    <property type="entry name" value="RPA1_DBD_B_like"/>
    <property type="match status" value="1"/>
</dbReference>
<dbReference type="SUPFAM" id="SSF50249">
    <property type="entry name" value="Nucleic acid-binding proteins"/>
    <property type="match status" value="3"/>
</dbReference>
<dbReference type="CDD" id="cd04476">
    <property type="entry name" value="RPA1_DBD_C"/>
    <property type="match status" value="1"/>
</dbReference>
<organism evidence="9 10">
    <name type="scientific">Urochloa decumbens</name>
    <dbReference type="NCBI Taxonomy" id="240449"/>
    <lineage>
        <taxon>Eukaryota</taxon>
        <taxon>Viridiplantae</taxon>
        <taxon>Streptophyta</taxon>
        <taxon>Embryophyta</taxon>
        <taxon>Tracheophyta</taxon>
        <taxon>Spermatophyta</taxon>
        <taxon>Magnoliopsida</taxon>
        <taxon>Liliopsida</taxon>
        <taxon>Poales</taxon>
        <taxon>Poaceae</taxon>
        <taxon>PACMAD clade</taxon>
        <taxon>Panicoideae</taxon>
        <taxon>Panicodae</taxon>
        <taxon>Paniceae</taxon>
        <taxon>Melinidinae</taxon>
        <taxon>Urochloa</taxon>
    </lineage>
</organism>
<dbReference type="GO" id="GO:0008270">
    <property type="term" value="F:zinc ion binding"/>
    <property type="evidence" value="ECO:0007669"/>
    <property type="project" value="UniProtKB-KW"/>
</dbReference>
<dbReference type="AlphaFoldDB" id="A0ABC9DWR5"/>
<dbReference type="Gene3D" id="2.40.50.140">
    <property type="entry name" value="Nucleic acid-binding proteins"/>
    <property type="match status" value="3"/>
</dbReference>
<evidence type="ECO:0000313" key="10">
    <source>
        <dbReference type="Proteomes" id="UP001497457"/>
    </source>
</evidence>
<dbReference type="InterPro" id="IPR013955">
    <property type="entry name" value="Rep_factor-A_C"/>
</dbReference>
<dbReference type="Pfam" id="PF08646">
    <property type="entry name" value="Rep_fac-A_C"/>
    <property type="match status" value="1"/>
</dbReference>
<dbReference type="CDD" id="cd04480">
    <property type="entry name" value="RPA1_DBD_A_like"/>
    <property type="match status" value="1"/>
</dbReference>
<reference evidence="9 10" key="2">
    <citation type="submission" date="2024-10" db="EMBL/GenBank/DDBJ databases">
        <authorList>
            <person name="Ryan C."/>
        </authorList>
    </citation>
    <scope>NUCLEOTIDE SEQUENCE [LARGE SCALE GENOMIC DNA]</scope>
</reference>
<feature type="region of interest" description="Disordered" evidence="6">
    <location>
        <begin position="437"/>
        <end position="472"/>
    </location>
</feature>
<dbReference type="InterPro" id="IPR003871">
    <property type="entry name" value="RFA1B/D_OB_1st"/>
</dbReference>
<dbReference type="EMBL" id="OZ075145">
    <property type="protein sequence ID" value="CAL5046523.1"/>
    <property type="molecule type" value="Genomic_DNA"/>
</dbReference>
<protein>
    <recommendedName>
        <fullName evidence="11">Replication factor A C-terminal domain-containing protein</fullName>
    </recommendedName>
</protein>
<accession>A0ABC9DWR5</accession>
<feature type="domain" description="Replication factor A C-terminal" evidence="8">
    <location>
        <begin position="304"/>
        <end position="420"/>
    </location>
</feature>
<evidence type="ECO:0000256" key="3">
    <source>
        <dbReference type="ARBA" id="ARBA00022771"/>
    </source>
</evidence>
<evidence type="ECO:0000256" key="2">
    <source>
        <dbReference type="ARBA" id="ARBA00022723"/>
    </source>
</evidence>
<proteinExistence type="inferred from homology"/>
<evidence type="ECO:0000256" key="4">
    <source>
        <dbReference type="ARBA" id="ARBA00022833"/>
    </source>
</evidence>
<keyword evidence="2" id="KW-0479">Metal-binding</keyword>
<dbReference type="GO" id="GO:0003677">
    <property type="term" value="F:DNA binding"/>
    <property type="evidence" value="ECO:0007669"/>
    <property type="project" value="UniProtKB-KW"/>
</dbReference>
<reference evidence="10" key="1">
    <citation type="submission" date="2024-06" db="EMBL/GenBank/DDBJ databases">
        <authorList>
            <person name="Ryan C."/>
        </authorList>
    </citation>
    <scope>NUCLEOTIDE SEQUENCE [LARGE SCALE GENOMIC DNA]</scope>
</reference>
<evidence type="ECO:0000259" key="7">
    <source>
        <dbReference type="Pfam" id="PF02721"/>
    </source>
</evidence>
<sequence length="636" mass="71957">MVEYTMLSNLRPKDRQSTICVRIIRKWEFHGKNENDPILHIGLIVADEKRNAMYAEIPAAHIEKHNDKLEENGTYTIKYFKVANLKDSYRPVHAPYMLEFIHWTEIKPAINPPETFPRYVYRLTEFDQLSERIGDHTYFLDILAVITEVAEPVCKYTSTNEVSTITRNVMLQDINGNELKLTLWGRCAQEFSIDNVYNAIDAKPIVTLFVGYLMKSFYNNANSTYEHYLSGSSACKWYFNPEIPEAEAFYAKFQGQRIEIKQPENPTQLSVQPTPAPIVQTKTLQELMSMHPFDFLPNGYQCTVTISRLIPSPFWWYSACKICHTSMSAHGSGYKCHKCNYTGYSYRLKISFIATDGTAEAEMICFGNTASRIVGKSCDYVMRSAGRGHNIPSPIAAIVSEKFTFAIKLTDNSYDYENRSFIVNSVITSHGKQRTIPQIKTITGTSTQGSTTGLLPQHQSTSPPVPAISASPRTPHIIQSEATDTPPFDPDTPDDLSARKRLFLSNIDNKQETGEDSVKKTKLDQSISGVKEDCLNPTSPERSSPANQINHPTQQHHSTKKLQHQKKKIGQALNQTCYLLLLTSFAPKKQSLQKLSNLLSCTYMLIYHALDINFVCFKGSPNQMTVFCTPHCQGMP</sequence>
<dbReference type="Pfam" id="PF02721">
    <property type="entry name" value="DUF223"/>
    <property type="match status" value="1"/>
</dbReference>
<comment type="similarity">
    <text evidence="1">Belongs to the replication factor A protein 1 family.</text>
</comment>
<keyword evidence="3" id="KW-0863">Zinc-finger</keyword>